<feature type="transmembrane region" description="Helical" evidence="1">
    <location>
        <begin position="332"/>
        <end position="359"/>
    </location>
</feature>
<dbReference type="EMBL" id="JAUJLE010000875">
    <property type="protein sequence ID" value="KAK0950259.1"/>
    <property type="molecule type" value="Genomic_DNA"/>
</dbReference>
<sequence length="411" mass="46455">MSTKEGLSTGMDPEVEMLSLDGKKWQSRRCSVKHICRTRDALTGLAIMPVPPRLPEDMSKRPQDLKDLCTAFEMPPCTWLHQYQKATGFFLAQEGEQAGERTTYATAFRFLLKHVTRNQSKSSSVSLTVGYSWTEIGIWTQWKPSHSSVMLCTIDNNDGAGVWEDIRRTLQDPQATGVPRPSDWHAFVLPYVTAAFDRSVWACRDVVRHMEHHRPTLQSRRPDYPIMHELARHSVHISENLAMSIKVCDSIEQEISDRQQPTPLSVPAMQSARTRALRTIRSQKTLLECAHGRSDALTARLQNEMNLAFHIGGERDSAIAAQMAQSMKQDSAAVKAISVLGLVFLPGTFVSAIFSMSFFHYSASSPSSAETWTVSANFWVYWATTIPLTMLTVLIWYLWHRRTLHDHSYGA</sequence>
<evidence type="ECO:0000313" key="2">
    <source>
        <dbReference type="EMBL" id="KAK0950259.1"/>
    </source>
</evidence>
<dbReference type="Gene3D" id="1.20.58.340">
    <property type="entry name" value="Magnesium transport protein CorA, transmembrane region"/>
    <property type="match status" value="1"/>
</dbReference>
<organism evidence="2 3">
    <name type="scientific">Friedmanniomyces endolithicus</name>
    <dbReference type="NCBI Taxonomy" id="329885"/>
    <lineage>
        <taxon>Eukaryota</taxon>
        <taxon>Fungi</taxon>
        <taxon>Dikarya</taxon>
        <taxon>Ascomycota</taxon>
        <taxon>Pezizomycotina</taxon>
        <taxon>Dothideomycetes</taxon>
        <taxon>Dothideomycetidae</taxon>
        <taxon>Mycosphaerellales</taxon>
        <taxon>Teratosphaeriaceae</taxon>
        <taxon>Friedmanniomyces</taxon>
    </lineage>
</organism>
<dbReference type="AlphaFoldDB" id="A0AAN6JW83"/>
<proteinExistence type="predicted"/>
<feature type="transmembrane region" description="Helical" evidence="1">
    <location>
        <begin position="379"/>
        <end position="399"/>
    </location>
</feature>
<evidence type="ECO:0000313" key="3">
    <source>
        <dbReference type="Proteomes" id="UP001175353"/>
    </source>
</evidence>
<protein>
    <submittedName>
        <fullName evidence="2">Uncharacterized protein</fullName>
    </submittedName>
</protein>
<keyword evidence="3" id="KW-1185">Reference proteome</keyword>
<gene>
    <name evidence="2" type="ORF">LTR91_025803</name>
</gene>
<accession>A0AAN6JW83</accession>
<keyword evidence="1" id="KW-0812">Transmembrane</keyword>
<keyword evidence="1" id="KW-0472">Membrane</keyword>
<evidence type="ECO:0000256" key="1">
    <source>
        <dbReference type="SAM" id="Phobius"/>
    </source>
</evidence>
<keyword evidence="1" id="KW-1133">Transmembrane helix</keyword>
<dbReference type="Proteomes" id="UP001175353">
    <property type="component" value="Unassembled WGS sequence"/>
</dbReference>
<name>A0AAN6JW83_9PEZI</name>
<comment type="caution">
    <text evidence="2">The sequence shown here is derived from an EMBL/GenBank/DDBJ whole genome shotgun (WGS) entry which is preliminary data.</text>
</comment>
<reference evidence="2" key="1">
    <citation type="submission" date="2023-06" db="EMBL/GenBank/DDBJ databases">
        <title>Black Yeasts Isolated from many extreme environments.</title>
        <authorList>
            <person name="Coleine C."/>
            <person name="Stajich J.E."/>
            <person name="Selbmann L."/>
        </authorList>
    </citation>
    <scope>NUCLEOTIDE SEQUENCE</scope>
    <source>
        <strain evidence="2">CCFEE 5200</strain>
    </source>
</reference>